<gene>
    <name evidence="2" type="ordered locus">Dshi_1206</name>
</gene>
<evidence type="ECO:0000313" key="3">
    <source>
        <dbReference type="Proteomes" id="UP000006833"/>
    </source>
</evidence>
<evidence type="ECO:0000313" key="2">
    <source>
        <dbReference type="EMBL" id="ABV92948.1"/>
    </source>
</evidence>
<dbReference type="AlphaFoldDB" id="A8LI94"/>
<keyword evidence="1" id="KW-0472">Membrane</keyword>
<protein>
    <recommendedName>
        <fullName evidence="4">2TM domain-containing protein</fullName>
    </recommendedName>
</protein>
<keyword evidence="1" id="KW-1133">Transmembrane helix</keyword>
<dbReference type="RefSeq" id="WP_012177878.1">
    <property type="nucleotide sequence ID" value="NC_009952.1"/>
</dbReference>
<dbReference type="HOGENOM" id="CLU_2635661_0_0_5"/>
<keyword evidence="1" id="KW-0812">Transmembrane</keyword>
<reference evidence="3" key="1">
    <citation type="journal article" date="2010" name="ISME J.">
        <title>The complete genome sequence of the algal symbiont Dinoroseobacter shibae: a hitchhiker's guide to life in the sea.</title>
        <authorList>
            <person name="Wagner-Dobler I."/>
            <person name="Ballhausen B."/>
            <person name="Berger M."/>
            <person name="Brinkhoff T."/>
            <person name="Buchholz I."/>
            <person name="Bunk B."/>
            <person name="Cypionka H."/>
            <person name="Daniel R."/>
            <person name="Drepper T."/>
            <person name="Gerdts G."/>
            <person name="Hahnke S."/>
            <person name="Han C."/>
            <person name="Jahn D."/>
            <person name="Kalhoefer D."/>
            <person name="Kiss H."/>
            <person name="Klenk H.P."/>
            <person name="Kyrpides N."/>
            <person name="Liebl W."/>
            <person name="Liesegang H."/>
            <person name="Meincke L."/>
            <person name="Pati A."/>
            <person name="Petersen J."/>
            <person name="Piekarski T."/>
            <person name="Pommerenke C."/>
            <person name="Pradella S."/>
            <person name="Pukall R."/>
            <person name="Rabus R."/>
            <person name="Stackebrandt E."/>
            <person name="Thole S."/>
            <person name="Thompson L."/>
            <person name="Tielen P."/>
            <person name="Tomasch J."/>
            <person name="von Jan M."/>
            <person name="Wanphrut N."/>
            <person name="Wichels A."/>
            <person name="Zech H."/>
            <person name="Simon M."/>
        </authorList>
    </citation>
    <scope>NUCLEOTIDE SEQUENCE [LARGE SCALE GENOMIC DNA]</scope>
    <source>
        <strain evidence="3">DSM 16493 / NCIMB 14021 / DFL 12</strain>
    </source>
</reference>
<evidence type="ECO:0008006" key="4">
    <source>
        <dbReference type="Google" id="ProtNLM"/>
    </source>
</evidence>
<feature type="transmembrane region" description="Helical" evidence="1">
    <location>
        <begin position="20"/>
        <end position="43"/>
    </location>
</feature>
<dbReference type="KEGG" id="dsh:Dshi_1206"/>
<feature type="transmembrane region" description="Helical" evidence="1">
    <location>
        <begin position="55"/>
        <end position="75"/>
    </location>
</feature>
<dbReference type="STRING" id="398580.Dshi_1206"/>
<evidence type="ECO:0000256" key="1">
    <source>
        <dbReference type="SAM" id="Phobius"/>
    </source>
</evidence>
<keyword evidence="3" id="KW-1185">Reference proteome</keyword>
<dbReference type="eggNOG" id="ENOG5033DAJ">
    <property type="taxonomic scope" value="Bacteria"/>
</dbReference>
<dbReference type="EMBL" id="CP000830">
    <property type="protein sequence ID" value="ABV92948.1"/>
    <property type="molecule type" value="Genomic_DNA"/>
</dbReference>
<dbReference type="Proteomes" id="UP000006833">
    <property type="component" value="Chromosome"/>
</dbReference>
<proteinExistence type="predicted"/>
<name>A8LI94_DINSH</name>
<accession>A8LI94</accession>
<organism evidence="2 3">
    <name type="scientific">Dinoroseobacter shibae (strain DSM 16493 / NCIMB 14021 / DFL 12)</name>
    <dbReference type="NCBI Taxonomy" id="398580"/>
    <lineage>
        <taxon>Bacteria</taxon>
        <taxon>Pseudomonadati</taxon>
        <taxon>Pseudomonadota</taxon>
        <taxon>Alphaproteobacteria</taxon>
        <taxon>Rhodobacterales</taxon>
        <taxon>Roseobacteraceae</taxon>
        <taxon>Dinoroseobacter</taxon>
    </lineage>
</organism>
<sequence length="82" mass="8987">MGLRRPRPPRDAILVYNERVKLFSTFTNALALGLIGFAILRPLTGAAPGMAASALWWGLAGLVLHGVSHYILGYLKKEERDP</sequence>